<gene>
    <name evidence="1" type="ORF">Cob_v002608</name>
</gene>
<dbReference type="EMBL" id="AMCV02000005">
    <property type="protein sequence ID" value="TDZ24436.1"/>
    <property type="molecule type" value="Genomic_DNA"/>
</dbReference>
<dbReference type="AlphaFoldDB" id="A0A484G241"/>
<organism evidence="1 2">
    <name type="scientific">Colletotrichum orbiculare (strain 104-T / ATCC 96160 / CBS 514.97 / LARS 414 / MAFF 240422)</name>
    <name type="common">Cucumber anthracnose fungus</name>
    <name type="synonym">Colletotrichum lagenarium</name>
    <dbReference type="NCBI Taxonomy" id="1213857"/>
    <lineage>
        <taxon>Eukaryota</taxon>
        <taxon>Fungi</taxon>
        <taxon>Dikarya</taxon>
        <taxon>Ascomycota</taxon>
        <taxon>Pezizomycotina</taxon>
        <taxon>Sordariomycetes</taxon>
        <taxon>Hypocreomycetidae</taxon>
        <taxon>Glomerellales</taxon>
        <taxon>Glomerellaceae</taxon>
        <taxon>Colletotrichum</taxon>
        <taxon>Colletotrichum orbiculare species complex</taxon>
    </lineage>
</organism>
<dbReference type="STRING" id="1213857.A0A484G241"/>
<comment type="caution">
    <text evidence="1">The sequence shown here is derived from an EMBL/GenBank/DDBJ whole genome shotgun (WGS) entry which is preliminary data.</text>
</comment>
<keyword evidence="2" id="KW-1185">Reference proteome</keyword>
<dbReference type="Gene3D" id="1.10.340.30">
    <property type="entry name" value="Hypothetical protein, domain 2"/>
    <property type="match status" value="1"/>
</dbReference>
<protein>
    <submittedName>
        <fullName evidence="1">Uncharacterized protein</fullName>
    </submittedName>
</protein>
<reference evidence="2" key="1">
    <citation type="journal article" date="2013" name="New Phytol.">
        <title>Comparative genomic and transcriptomic analyses reveal the hemibiotrophic stage shift of Colletotrichum fungi.</title>
        <authorList>
            <person name="Gan P."/>
            <person name="Ikeda K."/>
            <person name="Irieda H."/>
            <person name="Narusaka M."/>
            <person name="O'Connell R.J."/>
            <person name="Narusaka Y."/>
            <person name="Takano Y."/>
            <person name="Kubo Y."/>
            <person name="Shirasu K."/>
        </authorList>
    </citation>
    <scope>NUCLEOTIDE SEQUENCE [LARGE SCALE GENOMIC DNA]</scope>
    <source>
        <strain evidence="2">104-T / ATCC 96160 / CBS 514.97 / LARS 414 / MAFF 240422</strain>
    </source>
</reference>
<dbReference type="Proteomes" id="UP000014480">
    <property type="component" value="Unassembled WGS sequence"/>
</dbReference>
<sequence>MTLSTADDVFVGFDVSDKDKPFLMDVLAHPGTPLAERLTVYDVCLFSGFEDWHLLLERAATIKDSRPAASELEARDLLAFVPKATEAARGDERLRKGWEATDQSIKNLSNLLRVHRTGVSVQSVEPVEPERRVLRRHFTQGKYALDSWRIFCRDELLGRAKDWNGGGAAPNFQPEWMRVRPDDKELRACLRWMWMREGWEWDPVTGEKTVLREEMRKAANERRVEYDDMGGLRMLAEPRDDST</sequence>
<reference evidence="2" key="2">
    <citation type="journal article" date="2019" name="Mol. Plant Microbe Interact.">
        <title>Genome sequence resources for four phytopathogenic fungi from the Colletotrichum orbiculare species complex.</title>
        <authorList>
            <person name="Gan P."/>
            <person name="Tsushima A."/>
            <person name="Narusaka M."/>
            <person name="Narusaka Y."/>
            <person name="Takano Y."/>
            <person name="Kubo Y."/>
            <person name="Shirasu K."/>
        </authorList>
    </citation>
    <scope>GENOME REANNOTATION</scope>
    <source>
        <strain evidence="2">104-T / ATCC 96160 / CBS 514.97 / LARS 414 / MAFF 240422</strain>
    </source>
</reference>
<name>A0A484G241_COLOR</name>
<dbReference type="OrthoDB" id="10265068at2759"/>
<evidence type="ECO:0000313" key="1">
    <source>
        <dbReference type="EMBL" id="TDZ24436.1"/>
    </source>
</evidence>
<proteinExistence type="predicted"/>
<evidence type="ECO:0000313" key="2">
    <source>
        <dbReference type="Proteomes" id="UP000014480"/>
    </source>
</evidence>
<accession>A0A484G241</accession>